<dbReference type="EMBL" id="ML995492">
    <property type="protein sequence ID" value="KAF2139737.1"/>
    <property type="molecule type" value="Genomic_DNA"/>
</dbReference>
<dbReference type="Proteomes" id="UP000799438">
    <property type="component" value="Unassembled WGS sequence"/>
</dbReference>
<feature type="domain" description="TMEM205-like" evidence="6">
    <location>
        <begin position="16"/>
        <end position="143"/>
    </location>
</feature>
<evidence type="ECO:0000313" key="8">
    <source>
        <dbReference type="Proteomes" id="UP000799438"/>
    </source>
</evidence>
<dbReference type="Pfam" id="PF13664">
    <property type="entry name" value="DUF4149"/>
    <property type="match status" value="1"/>
</dbReference>
<comment type="subcellular location">
    <subcellularLocation>
        <location evidence="1">Membrane</location>
    </subcellularLocation>
</comment>
<keyword evidence="8" id="KW-1185">Reference proteome</keyword>
<evidence type="ECO:0000256" key="2">
    <source>
        <dbReference type="ARBA" id="ARBA00022692"/>
    </source>
</evidence>
<name>A0A6A6BA00_9PEZI</name>
<evidence type="ECO:0000259" key="6">
    <source>
        <dbReference type="Pfam" id="PF13664"/>
    </source>
</evidence>
<feature type="transmembrane region" description="Helical" evidence="5">
    <location>
        <begin position="169"/>
        <end position="192"/>
    </location>
</feature>
<proteinExistence type="predicted"/>
<evidence type="ECO:0000256" key="4">
    <source>
        <dbReference type="ARBA" id="ARBA00023136"/>
    </source>
</evidence>
<accession>A0A6A6BA00</accession>
<protein>
    <recommendedName>
        <fullName evidence="6">TMEM205-like domain-containing protein</fullName>
    </recommendedName>
</protein>
<dbReference type="AlphaFoldDB" id="A0A6A6BA00"/>
<gene>
    <name evidence="7" type="ORF">K452DRAFT_254307</name>
</gene>
<keyword evidence="4 5" id="KW-0472">Membrane</keyword>
<evidence type="ECO:0000256" key="5">
    <source>
        <dbReference type="SAM" id="Phobius"/>
    </source>
</evidence>
<sequence length="198" mass="21159">MPLLASLKTGAPYHLLSYGTLLGSTLFQSFIAGPLAFRALPRPQFATLQSSVFPVYFILQTSLSFILALTFPAPRSPLTASTIPVGALPHQHLASTSTGGFSGLLQPTNRAALVQLGLIFITSLANLTLVGPATTRTMRERKHQETRDGVRAYDAGPQSPEMVRLNRRFGILHGVSSLANLVGFLAVVGYGVGLSERL</sequence>
<dbReference type="RefSeq" id="XP_033395450.1">
    <property type="nucleotide sequence ID" value="XM_033538322.1"/>
</dbReference>
<feature type="transmembrane region" description="Helical" evidence="5">
    <location>
        <begin position="52"/>
        <end position="71"/>
    </location>
</feature>
<reference evidence="7" key="1">
    <citation type="journal article" date="2020" name="Stud. Mycol.">
        <title>101 Dothideomycetes genomes: a test case for predicting lifestyles and emergence of pathogens.</title>
        <authorList>
            <person name="Haridas S."/>
            <person name="Albert R."/>
            <person name="Binder M."/>
            <person name="Bloem J."/>
            <person name="Labutti K."/>
            <person name="Salamov A."/>
            <person name="Andreopoulos B."/>
            <person name="Baker S."/>
            <person name="Barry K."/>
            <person name="Bills G."/>
            <person name="Bluhm B."/>
            <person name="Cannon C."/>
            <person name="Castanera R."/>
            <person name="Culley D."/>
            <person name="Daum C."/>
            <person name="Ezra D."/>
            <person name="Gonzalez J."/>
            <person name="Henrissat B."/>
            <person name="Kuo A."/>
            <person name="Liang C."/>
            <person name="Lipzen A."/>
            <person name="Lutzoni F."/>
            <person name="Magnuson J."/>
            <person name="Mondo S."/>
            <person name="Nolan M."/>
            <person name="Ohm R."/>
            <person name="Pangilinan J."/>
            <person name="Park H.-J."/>
            <person name="Ramirez L."/>
            <person name="Alfaro M."/>
            <person name="Sun H."/>
            <person name="Tritt A."/>
            <person name="Yoshinaga Y."/>
            <person name="Zwiers L.-H."/>
            <person name="Turgeon B."/>
            <person name="Goodwin S."/>
            <person name="Spatafora J."/>
            <person name="Crous P."/>
            <person name="Grigoriev I."/>
        </authorList>
    </citation>
    <scope>NUCLEOTIDE SEQUENCE</scope>
    <source>
        <strain evidence="7">CBS 121167</strain>
    </source>
</reference>
<evidence type="ECO:0000313" key="7">
    <source>
        <dbReference type="EMBL" id="KAF2139737.1"/>
    </source>
</evidence>
<keyword evidence="3 5" id="KW-1133">Transmembrane helix</keyword>
<evidence type="ECO:0000256" key="3">
    <source>
        <dbReference type="ARBA" id="ARBA00022989"/>
    </source>
</evidence>
<dbReference type="PANTHER" id="PTHR23241">
    <property type="entry name" value="LATE EMBRYOGENESIS ABUNDANT PLANTS LEA-RELATED"/>
    <property type="match status" value="1"/>
</dbReference>
<keyword evidence="2 5" id="KW-0812">Transmembrane</keyword>
<dbReference type="PANTHER" id="PTHR23241:SF106">
    <property type="entry name" value="DUF4149 DOMAIN-CONTAINING PROTEIN"/>
    <property type="match status" value="1"/>
</dbReference>
<feature type="transmembrane region" description="Helical" evidence="5">
    <location>
        <begin position="112"/>
        <end position="133"/>
    </location>
</feature>
<organism evidence="7 8">
    <name type="scientific">Aplosporella prunicola CBS 121167</name>
    <dbReference type="NCBI Taxonomy" id="1176127"/>
    <lineage>
        <taxon>Eukaryota</taxon>
        <taxon>Fungi</taxon>
        <taxon>Dikarya</taxon>
        <taxon>Ascomycota</taxon>
        <taxon>Pezizomycotina</taxon>
        <taxon>Dothideomycetes</taxon>
        <taxon>Dothideomycetes incertae sedis</taxon>
        <taxon>Botryosphaeriales</taxon>
        <taxon>Aplosporellaceae</taxon>
        <taxon>Aplosporella</taxon>
    </lineage>
</organism>
<dbReference type="OrthoDB" id="1641132at2759"/>
<dbReference type="InterPro" id="IPR025423">
    <property type="entry name" value="TMEM205-like"/>
</dbReference>
<dbReference type="InterPro" id="IPR053009">
    <property type="entry name" value="Xanthocillin_Biosynth-Assoc"/>
</dbReference>
<dbReference type="GO" id="GO:0016020">
    <property type="term" value="C:membrane"/>
    <property type="evidence" value="ECO:0007669"/>
    <property type="project" value="UniProtKB-SubCell"/>
</dbReference>
<dbReference type="GeneID" id="54295818"/>
<feature type="transmembrane region" description="Helical" evidence="5">
    <location>
        <begin position="20"/>
        <end position="40"/>
    </location>
</feature>
<evidence type="ECO:0000256" key="1">
    <source>
        <dbReference type="ARBA" id="ARBA00004370"/>
    </source>
</evidence>